<gene>
    <name evidence="5" type="ORF">DW831_14105</name>
</gene>
<evidence type="ECO:0000259" key="4">
    <source>
        <dbReference type="Pfam" id="PF08545"/>
    </source>
</evidence>
<keyword evidence="2" id="KW-0012">Acyltransferase</keyword>
<evidence type="ECO:0000256" key="1">
    <source>
        <dbReference type="ARBA" id="ARBA00022679"/>
    </source>
</evidence>
<sequence>MAIIHINNIRIAGIAAGVPRNIVKTVSTTDKYDDEAYIESVGVREKRFSNEFTSSDLCEAAAKKLMWDLNWENEDIDLLMLVTQTPDYILPATACVLHGKLGLKKSCLCFDINLGCSGWVYAMSVALSLMTCGRIKRAIVLAGDARKQVPEEHDQLFGYAGTATALEYDEKAKPITIDLGSDGTGYDAIIRPGGGARNPITPASLELQDCEDGRKRHACQTRMNGMDVFAFGITTAPKSIKKVFAECGITMDGVDYVLFHQANIKMLETIKKKLKLTDEKVPYSLRRFGNTSSASIPLTVVTELREQLYGKAVTLVGCGFGVGLSWGTILFHTDENLVISELQEL</sequence>
<evidence type="ECO:0000313" key="6">
    <source>
        <dbReference type="Proteomes" id="UP000284514"/>
    </source>
</evidence>
<organism evidence="5 6">
    <name type="scientific">Bacteroides uniformis</name>
    <dbReference type="NCBI Taxonomy" id="820"/>
    <lineage>
        <taxon>Bacteria</taxon>
        <taxon>Pseudomonadati</taxon>
        <taxon>Bacteroidota</taxon>
        <taxon>Bacteroidia</taxon>
        <taxon>Bacteroidales</taxon>
        <taxon>Bacteroidaceae</taxon>
        <taxon>Bacteroides</taxon>
    </lineage>
</organism>
<reference evidence="5 6" key="1">
    <citation type="submission" date="2018-08" db="EMBL/GenBank/DDBJ databases">
        <title>A genome reference for cultivated species of the human gut microbiota.</title>
        <authorList>
            <person name="Zou Y."/>
            <person name="Xue W."/>
            <person name="Luo G."/>
        </authorList>
    </citation>
    <scope>NUCLEOTIDE SEQUENCE [LARGE SCALE GENOMIC DNA]</scope>
    <source>
        <strain evidence="5 6">AM34-25</strain>
    </source>
</reference>
<dbReference type="PANTHER" id="PTHR34069">
    <property type="entry name" value="3-OXOACYL-[ACYL-CARRIER-PROTEIN] SYNTHASE 3"/>
    <property type="match status" value="1"/>
</dbReference>
<protein>
    <submittedName>
        <fullName evidence="5">Ketoacyl-ACP synthase III</fullName>
    </submittedName>
</protein>
<evidence type="ECO:0000259" key="3">
    <source>
        <dbReference type="Pfam" id="PF08541"/>
    </source>
</evidence>
<dbReference type="Pfam" id="PF08545">
    <property type="entry name" value="ACP_syn_III"/>
    <property type="match status" value="1"/>
</dbReference>
<dbReference type="EMBL" id="QSIF01000024">
    <property type="protein sequence ID" value="RHC72575.1"/>
    <property type="molecule type" value="Genomic_DNA"/>
</dbReference>
<evidence type="ECO:0000313" key="5">
    <source>
        <dbReference type="EMBL" id="RHC72575.1"/>
    </source>
</evidence>
<dbReference type="GO" id="GO:0006633">
    <property type="term" value="P:fatty acid biosynthetic process"/>
    <property type="evidence" value="ECO:0007669"/>
    <property type="project" value="InterPro"/>
</dbReference>
<keyword evidence="1" id="KW-0808">Transferase</keyword>
<dbReference type="CDD" id="cd00830">
    <property type="entry name" value="KAS_III"/>
    <property type="match status" value="1"/>
</dbReference>
<dbReference type="InterPro" id="IPR013751">
    <property type="entry name" value="ACP_syn_III_N"/>
</dbReference>
<comment type="caution">
    <text evidence="5">The sequence shown here is derived from an EMBL/GenBank/DDBJ whole genome shotgun (WGS) entry which is preliminary data.</text>
</comment>
<dbReference type="GO" id="GO:0004315">
    <property type="term" value="F:3-oxoacyl-[acyl-carrier-protein] synthase activity"/>
    <property type="evidence" value="ECO:0007669"/>
    <property type="project" value="InterPro"/>
</dbReference>
<dbReference type="GO" id="GO:0044550">
    <property type="term" value="P:secondary metabolite biosynthetic process"/>
    <property type="evidence" value="ECO:0007669"/>
    <property type="project" value="TreeGrafter"/>
</dbReference>
<dbReference type="Pfam" id="PF08541">
    <property type="entry name" value="ACP_syn_III_C"/>
    <property type="match status" value="1"/>
</dbReference>
<dbReference type="Proteomes" id="UP000284514">
    <property type="component" value="Unassembled WGS sequence"/>
</dbReference>
<dbReference type="Gene3D" id="3.40.47.10">
    <property type="match status" value="1"/>
</dbReference>
<name>A0A414BE37_BACUN</name>
<dbReference type="SUPFAM" id="SSF53901">
    <property type="entry name" value="Thiolase-like"/>
    <property type="match status" value="1"/>
</dbReference>
<feature type="domain" description="Beta-ketoacyl-[acyl-carrier-protein] synthase III N-terminal" evidence="4">
    <location>
        <begin position="110"/>
        <end position="183"/>
    </location>
</feature>
<dbReference type="InterPro" id="IPR013747">
    <property type="entry name" value="ACP_syn_III_C"/>
</dbReference>
<evidence type="ECO:0000256" key="2">
    <source>
        <dbReference type="ARBA" id="ARBA00023315"/>
    </source>
</evidence>
<feature type="domain" description="Beta-ketoacyl-[acyl-carrier-protein] synthase III C-terminal" evidence="3">
    <location>
        <begin position="245"/>
        <end position="331"/>
    </location>
</feature>
<dbReference type="AlphaFoldDB" id="A0A414BE37"/>
<accession>A0A414BE37</accession>
<proteinExistence type="predicted"/>
<dbReference type="PANTHER" id="PTHR34069:SF2">
    <property type="entry name" value="BETA-KETOACYL-[ACYL-CARRIER-PROTEIN] SYNTHASE III"/>
    <property type="match status" value="1"/>
</dbReference>
<dbReference type="InterPro" id="IPR016039">
    <property type="entry name" value="Thiolase-like"/>
</dbReference>
<dbReference type="RefSeq" id="WP_117965266.1">
    <property type="nucleotide sequence ID" value="NZ_JADNHF010000017.1"/>
</dbReference>